<evidence type="ECO:0000313" key="3">
    <source>
        <dbReference type="Proteomes" id="UP000030856"/>
    </source>
</evidence>
<comment type="caution">
    <text evidence="2">The sequence shown here is derived from an EMBL/GenBank/DDBJ whole genome shotgun (WGS) entry which is preliminary data.</text>
</comment>
<dbReference type="OrthoDB" id="9763644at2"/>
<evidence type="ECO:0000256" key="1">
    <source>
        <dbReference type="SAM" id="MobiDB-lite"/>
    </source>
</evidence>
<dbReference type="InterPro" id="IPR025048">
    <property type="entry name" value="DUF3987"/>
</dbReference>
<organism evidence="2 3">
    <name type="scientific">Solemya velum gill symbiont</name>
    <dbReference type="NCBI Taxonomy" id="2340"/>
    <lineage>
        <taxon>Bacteria</taxon>
        <taxon>Pseudomonadati</taxon>
        <taxon>Pseudomonadota</taxon>
        <taxon>Gammaproteobacteria</taxon>
        <taxon>sulfur-oxidizing symbionts</taxon>
    </lineage>
</organism>
<dbReference type="Pfam" id="PF13148">
    <property type="entry name" value="DUF3987"/>
    <property type="match status" value="1"/>
</dbReference>
<evidence type="ECO:0000313" key="2">
    <source>
        <dbReference type="EMBL" id="KHF24514.1"/>
    </source>
</evidence>
<gene>
    <name evidence="2" type="ORF">JV46_25460</name>
</gene>
<dbReference type="Proteomes" id="UP000030856">
    <property type="component" value="Unassembled WGS sequence"/>
</dbReference>
<protein>
    <recommendedName>
        <fullName evidence="4">DUF3987 domain-containing protein</fullName>
    </recommendedName>
</protein>
<proteinExistence type="predicted"/>
<sequence>MMSHKEERPHGNGGAENPAKNSDFKDNLSADQVQIQAQLTSGKGKYDTDKKRQLDTISFADIAEMLDNPVDVGKDFAPWALFTDVATRQSDRLKKEALYYALWLDIDEPGVMPFTNVVEAVGSILCADYMAYTSKSATADKQKCRFIIPLAQPVPFEVWEQLAIILNDKVKAKGITPDRKTEIANQIAYLPNRGAFYAQKTKTGSGAFNPSVWSEELADLLSKVEAEKAKRKRKAEKARQKCSEHTTGATAMDAYNNAVSLDDALMMHGYEQVAHNRWISPNSDSGSAGVVTFQESGMWWSAHDSDNAIGMACEGGRTGDAFDLCVYYTYNGDRNAALKAEGDRLMTAEGLTINNTQQREHMAQQAQEQAQAVIDEALTHAEIIAQEKESALSPIDIELTGLLGEIQDFCYKEALYQSRSLAGFTALSIFSAIAGHRNISPTGLKLNQYSIVMMPSGTGKDGYKDATRASLRDVELSYLEAGMGVSRQALHTTLQNKQIGAVIHKHKIEGDNAAREANSLIEAGKYREGFTILLMDDEFHKHLHNDKGNQYKAEMQDLLLQLYSEKFQINPTDAMTKKYCTLYQPAVSILGFSTPAEIVTALNAQSGDKGLIGRCMVYATPNLPVKNYDRLRNDWNMNLLTTDSTPYKEIAKGKGTIPWGAGGGERFEELDKAIFEPMKTSMPNNSANRIGEQVIKIATLMALSEERYNPAVTAEHIDKAWYIREQLFQHFMHVVQLEGGFGAGEFVKTVEQTRQTIKKHFINKGSKISHARLRENCASFRKMPTRMQQEVIQQLHTCGEVVELKGGRGSTYQWLGEVRE</sequence>
<accession>A0A0B0H9H1</accession>
<feature type="compositionally biased region" description="Basic and acidic residues" evidence="1">
    <location>
        <begin position="1"/>
        <end position="10"/>
    </location>
</feature>
<feature type="region of interest" description="Disordered" evidence="1">
    <location>
        <begin position="1"/>
        <end position="27"/>
    </location>
</feature>
<dbReference type="RefSeq" id="WP_043118695.1">
    <property type="nucleotide sequence ID" value="NZ_JRAA01000003.1"/>
</dbReference>
<evidence type="ECO:0008006" key="4">
    <source>
        <dbReference type="Google" id="ProtNLM"/>
    </source>
</evidence>
<reference evidence="2 3" key="1">
    <citation type="journal article" date="2014" name="BMC Genomics">
        <title>The genome of the intracellular bacterium of the coastal bivalve, Solemya velum: a blueprint for thriving in and out of symbiosis.</title>
        <authorList>
            <person name="Dmytrenko O."/>
            <person name="Russell S.L."/>
            <person name="Loo W.T."/>
            <person name="Fontanez K.M."/>
            <person name="Liao L."/>
            <person name="Roeselers G."/>
            <person name="Sharma R."/>
            <person name="Stewart F.J."/>
            <person name="Newton I.L."/>
            <person name="Woyke T."/>
            <person name="Wu D."/>
            <person name="Lang J.M."/>
            <person name="Eisen J.A."/>
            <person name="Cavanaugh C.M."/>
        </authorList>
    </citation>
    <scope>NUCLEOTIDE SEQUENCE [LARGE SCALE GENOMIC DNA]</scope>
    <source>
        <strain evidence="2 3">WH</strain>
    </source>
</reference>
<dbReference type="EMBL" id="JRAA01000003">
    <property type="protein sequence ID" value="KHF24514.1"/>
    <property type="molecule type" value="Genomic_DNA"/>
</dbReference>
<name>A0A0B0H9H1_SOVGS</name>
<dbReference type="AlphaFoldDB" id="A0A0B0H9H1"/>
<dbReference type="STRING" id="2340.JV46_25460"/>
<dbReference type="eggNOG" id="COG0467">
    <property type="taxonomic scope" value="Bacteria"/>
</dbReference>
<keyword evidence="3" id="KW-1185">Reference proteome</keyword>